<evidence type="ECO:0000256" key="10">
    <source>
        <dbReference type="PIRNR" id="PIRNR010130"/>
    </source>
</evidence>
<proteinExistence type="inferred from homology"/>
<dbReference type="UniPathway" id="UPA00621"/>
<accession>A0A2P6MIY7</accession>
<keyword evidence="6" id="KW-0479">Metal-binding</keyword>
<reference evidence="11 12" key="1">
    <citation type="submission" date="2018-03" db="EMBL/GenBank/DDBJ databases">
        <title>Bacillus urumqiensis sp. nov., a moderately haloalkaliphilic bacterium isolated from a salt lake.</title>
        <authorList>
            <person name="Zhao B."/>
            <person name="Liao Z."/>
        </authorList>
    </citation>
    <scope>NUCLEOTIDE SEQUENCE [LARGE SCALE GENOMIC DNA]</scope>
    <source>
        <strain evidence="11 12">BZ-SZ-XJ18</strain>
    </source>
</reference>
<evidence type="ECO:0000256" key="2">
    <source>
        <dbReference type="ARBA" id="ARBA00007342"/>
    </source>
</evidence>
<comment type="caution">
    <text evidence="11">The sequence shown here is derived from an EMBL/GenBank/DDBJ whole genome shotgun (WGS) entry which is preliminary data.</text>
</comment>
<keyword evidence="8 10" id="KW-0012">Acyltransferase</keyword>
<evidence type="ECO:0000256" key="7">
    <source>
        <dbReference type="ARBA" id="ARBA00022833"/>
    </source>
</evidence>
<dbReference type="NCBIfam" id="NF011652">
    <property type="entry name" value="PRK15070.1"/>
    <property type="match status" value="1"/>
</dbReference>
<dbReference type="Pfam" id="PF06130">
    <property type="entry name" value="PTAC"/>
    <property type="match status" value="1"/>
</dbReference>
<comment type="similarity">
    <text evidence="2 10">Belongs to the PduL family.</text>
</comment>
<sequence>MREQIESLVREALRNAEKPASSNRMTIPIAVSNRHVHLSEEHIKRLFGRGLKEKKPLSQPGQFAAEETVTLIGPKGKIPGVRVLGPARSSSQVEVSRTDAFQLGVDAPLRLSGNTEGTPGIKLQGPRGQVEIKEGVIVAACHIHMHPEDASRFGVADQDRVTIRSTSSRPVSFHDTVIRVSDKFRLEMHVDFDEANAAFLTAGAEGVLIRP</sequence>
<evidence type="ECO:0000256" key="5">
    <source>
        <dbReference type="ARBA" id="ARBA00022679"/>
    </source>
</evidence>
<protein>
    <recommendedName>
        <fullName evidence="4 10">Phosphate propanoyltransferase</fullName>
        <ecNumber evidence="3 10">2.3.1.222</ecNumber>
    </recommendedName>
</protein>
<dbReference type="PIRSF" id="PIRSF010130">
    <property type="entry name" value="PduL"/>
    <property type="match status" value="1"/>
</dbReference>
<evidence type="ECO:0000256" key="3">
    <source>
        <dbReference type="ARBA" id="ARBA00012206"/>
    </source>
</evidence>
<gene>
    <name evidence="11" type="ORF">C6I21_05265</name>
</gene>
<comment type="catalytic activity">
    <reaction evidence="9 10">
        <text>propanoyl-CoA + phosphate = propanoyl phosphate + CoA</text>
        <dbReference type="Rhea" id="RHEA:28046"/>
        <dbReference type="ChEBI" id="CHEBI:43474"/>
        <dbReference type="ChEBI" id="CHEBI:57287"/>
        <dbReference type="ChEBI" id="CHEBI:57392"/>
        <dbReference type="ChEBI" id="CHEBI:58933"/>
        <dbReference type="EC" id="2.3.1.222"/>
    </reaction>
</comment>
<dbReference type="EMBL" id="PVNS01000004">
    <property type="protein sequence ID" value="PRO66213.1"/>
    <property type="molecule type" value="Genomic_DNA"/>
</dbReference>
<evidence type="ECO:0000256" key="9">
    <source>
        <dbReference type="ARBA" id="ARBA00047589"/>
    </source>
</evidence>
<evidence type="ECO:0000256" key="4">
    <source>
        <dbReference type="ARBA" id="ARBA00020837"/>
    </source>
</evidence>
<evidence type="ECO:0000313" key="11">
    <source>
        <dbReference type="EMBL" id="PRO66213.1"/>
    </source>
</evidence>
<keyword evidence="12" id="KW-1185">Reference proteome</keyword>
<dbReference type="GO" id="GO:0016747">
    <property type="term" value="F:acyltransferase activity, transferring groups other than amino-acyl groups"/>
    <property type="evidence" value="ECO:0007669"/>
    <property type="project" value="InterPro"/>
</dbReference>
<dbReference type="PANTHER" id="PTHR39453:SF1">
    <property type="entry name" value="PHOSPHATE PROPANOYLTRANSFERASE"/>
    <property type="match status" value="1"/>
</dbReference>
<dbReference type="GO" id="GO:0051144">
    <property type="term" value="P:1,2-propanediol catabolic process"/>
    <property type="evidence" value="ECO:0007669"/>
    <property type="project" value="UniProtKB-UniPathway"/>
</dbReference>
<keyword evidence="7" id="KW-0862">Zinc</keyword>
<name>A0A2P6MIY7_ALKUR</name>
<comment type="function">
    <text evidence="10">Involved in 1,2-propanediol (1,2-PD) degradation by catalyzing the conversion of propanoyl-CoA to propanoyl-phosphate.</text>
</comment>
<dbReference type="PANTHER" id="PTHR39453">
    <property type="entry name" value="PHOSPHATE PROPANOYLTRANSFERASE"/>
    <property type="match status" value="1"/>
</dbReference>
<dbReference type="GO" id="GO:0046872">
    <property type="term" value="F:metal ion binding"/>
    <property type="evidence" value="ECO:0007669"/>
    <property type="project" value="UniProtKB-KW"/>
</dbReference>
<evidence type="ECO:0000256" key="6">
    <source>
        <dbReference type="ARBA" id="ARBA00022723"/>
    </source>
</evidence>
<comment type="cofactor">
    <cofactor evidence="1">
        <name>Zn(2+)</name>
        <dbReference type="ChEBI" id="CHEBI:29105"/>
    </cofactor>
</comment>
<keyword evidence="5 10" id="KW-0808">Transferase</keyword>
<organism evidence="11 12">
    <name type="scientific">Alkalicoccus urumqiensis</name>
    <name type="common">Bacillus urumqiensis</name>
    <dbReference type="NCBI Taxonomy" id="1548213"/>
    <lineage>
        <taxon>Bacteria</taxon>
        <taxon>Bacillati</taxon>
        <taxon>Bacillota</taxon>
        <taxon>Bacilli</taxon>
        <taxon>Bacillales</taxon>
        <taxon>Bacillaceae</taxon>
        <taxon>Alkalicoccus</taxon>
    </lineage>
</organism>
<dbReference type="RefSeq" id="WP_105958403.1">
    <property type="nucleotide sequence ID" value="NZ_PVNS01000004.1"/>
</dbReference>
<evidence type="ECO:0000256" key="1">
    <source>
        <dbReference type="ARBA" id="ARBA00001947"/>
    </source>
</evidence>
<evidence type="ECO:0000256" key="8">
    <source>
        <dbReference type="ARBA" id="ARBA00023315"/>
    </source>
</evidence>
<comment type="pathway">
    <text evidence="10">Polyol metabolism; 1,2-propanediol degradation.</text>
</comment>
<dbReference type="InterPro" id="IPR008300">
    <property type="entry name" value="PTAC"/>
</dbReference>
<evidence type="ECO:0000313" key="12">
    <source>
        <dbReference type="Proteomes" id="UP000243650"/>
    </source>
</evidence>
<dbReference type="EC" id="2.3.1.222" evidence="3 10"/>
<dbReference type="Proteomes" id="UP000243650">
    <property type="component" value="Unassembled WGS sequence"/>
</dbReference>
<dbReference type="OrthoDB" id="9784365at2"/>
<dbReference type="AlphaFoldDB" id="A0A2P6MIY7"/>